<organism evidence="2">
    <name type="scientific">Aegilops tauschii</name>
    <name type="common">Tausch's goatgrass</name>
    <name type="synonym">Aegilops squarrosa</name>
    <dbReference type="NCBI Taxonomy" id="37682"/>
    <lineage>
        <taxon>Eukaryota</taxon>
        <taxon>Viridiplantae</taxon>
        <taxon>Streptophyta</taxon>
        <taxon>Embryophyta</taxon>
        <taxon>Tracheophyta</taxon>
        <taxon>Spermatophyta</taxon>
        <taxon>Magnoliopsida</taxon>
        <taxon>Liliopsida</taxon>
        <taxon>Poales</taxon>
        <taxon>Poaceae</taxon>
        <taxon>BOP clade</taxon>
        <taxon>Pooideae</taxon>
        <taxon>Triticodae</taxon>
        <taxon>Triticeae</taxon>
        <taxon>Triticinae</taxon>
        <taxon>Aegilops</taxon>
    </lineage>
</organism>
<proteinExistence type="predicted"/>
<feature type="region of interest" description="Disordered" evidence="1">
    <location>
        <begin position="1"/>
        <end position="103"/>
    </location>
</feature>
<evidence type="ECO:0000313" key="2">
    <source>
        <dbReference type="EnsemblPlants" id="EMT11198"/>
    </source>
</evidence>
<feature type="compositionally biased region" description="Low complexity" evidence="1">
    <location>
        <begin position="88"/>
        <end position="103"/>
    </location>
</feature>
<feature type="compositionally biased region" description="Polar residues" evidence="1">
    <location>
        <begin position="75"/>
        <end position="87"/>
    </location>
</feature>
<dbReference type="AlphaFoldDB" id="M8C7W4"/>
<reference evidence="2" key="1">
    <citation type="submission" date="2015-06" db="UniProtKB">
        <authorList>
            <consortium name="EnsemblPlants"/>
        </authorList>
    </citation>
    <scope>IDENTIFICATION</scope>
</reference>
<name>M8C7W4_AEGTA</name>
<evidence type="ECO:0000256" key="1">
    <source>
        <dbReference type="SAM" id="MobiDB-lite"/>
    </source>
</evidence>
<protein>
    <submittedName>
        <fullName evidence="2">Uncharacterized protein</fullName>
    </submittedName>
</protein>
<sequence>MGQTPVHKWHASSGLESVSAGVGSTRSSASGDAGAASSGTVTTTGAMSSGAVTTMCSGEAAEATDDLHPAMEAPESTNTMVATTLNPRSSPSHAVVASPSRRR</sequence>
<feature type="compositionally biased region" description="Low complexity" evidence="1">
    <location>
        <begin position="23"/>
        <end position="51"/>
    </location>
</feature>
<accession>M8C7W4</accession>
<dbReference type="EnsemblPlants" id="EMT11198">
    <property type="protein sequence ID" value="EMT11198"/>
    <property type="gene ID" value="F775_42917"/>
</dbReference>